<feature type="transmembrane region" description="Helical" evidence="10">
    <location>
        <begin position="204"/>
        <end position="224"/>
    </location>
</feature>
<feature type="transmembrane region" description="Helical" evidence="10">
    <location>
        <begin position="434"/>
        <end position="452"/>
    </location>
</feature>
<evidence type="ECO:0000256" key="1">
    <source>
        <dbReference type="ARBA" id="ARBA00004651"/>
    </source>
</evidence>
<dbReference type="PANTHER" id="PTHR43823:SF3">
    <property type="entry name" value="MULTIDRUG EXPORT PROTEIN MEPA"/>
    <property type="match status" value="1"/>
</dbReference>
<dbReference type="RefSeq" id="WP_168427184.1">
    <property type="nucleotide sequence ID" value="NZ_FNCK01000008.1"/>
</dbReference>
<reference evidence="11 12" key="1">
    <citation type="submission" date="2016-10" db="EMBL/GenBank/DDBJ databases">
        <authorList>
            <person name="de Groot N.N."/>
        </authorList>
    </citation>
    <scope>NUCLEOTIDE SEQUENCE [LARGE SCALE GENOMIC DNA]</scope>
    <source>
        <strain evidence="11 12">ATCC BAA-466</strain>
    </source>
</reference>
<dbReference type="STRING" id="120956.SAMN05421791_10852"/>
<dbReference type="GO" id="GO:0042910">
    <property type="term" value="F:xenobiotic transmembrane transporter activity"/>
    <property type="evidence" value="ECO:0007669"/>
    <property type="project" value="InterPro"/>
</dbReference>
<organism evidence="11 12">
    <name type="scientific">Facklamia miroungae</name>
    <dbReference type="NCBI Taxonomy" id="120956"/>
    <lineage>
        <taxon>Bacteria</taxon>
        <taxon>Bacillati</taxon>
        <taxon>Bacillota</taxon>
        <taxon>Bacilli</taxon>
        <taxon>Lactobacillales</taxon>
        <taxon>Aerococcaceae</taxon>
        <taxon>Facklamia</taxon>
    </lineage>
</organism>
<evidence type="ECO:0000256" key="9">
    <source>
        <dbReference type="ARBA" id="ARBA00023251"/>
    </source>
</evidence>
<dbReference type="Pfam" id="PF01554">
    <property type="entry name" value="MatE"/>
    <property type="match status" value="2"/>
</dbReference>
<feature type="transmembrane region" description="Helical" evidence="10">
    <location>
        <begin position="146"/>
        <end position="167"/>
    </location>
</feature>
<dbReference type="GO" id="GO:0046677">
    <property type="term" value="P:response to antibiotic"/>
    <property type="evidence" value="ECO:0007669"/>
    <property type="project" value="UniProtKB-KW"/>
</dbReference>
<protein>
    <recommendedName>
        <fullName evidence="3">Multidrug export protein MepA</fullName>
    </recommendedName>
</protein>
<evidence type="ECO:0000256" key="8">
    <source>
        <dbReference type="ARBA" id="ARBA00023136"/>
    </source>
</evidence>
<dbReference type="InterPro" id="IPR045070">
    <property type="entry name" value="MATE_MepA-like"/>
</dbReference>
<dbReference type="InterPro" id="IPR048279">
    <property type="entry name" value="MdtK-like"/>
</dbReference>
<keyword evidence="5" id="KW-1003">Cell membrane</keyword>
<dbReference type="EMBL" id="FNCK01000008">
    <property type="protein sequence ID" value="SDG42244.1"/>
    <property type="molecule type" value="Genomic_DNA"/>
</dbReference>
<dbReference type="GO" id="GO:0015297">
    <property type="term" value="F:antiporter activity"/>
    <property type="evidence" value="ECO:0007669"/>
    <property type="project" value="InterPro"/>
</dbReference>
<keyword evidence="7 10" id="KW-1133">Transmembrane helix</keyword>
<feature type="transmembrane region" description="Helical" evidence="10">
    <location>
        <begin position="377"/>
        <end position="398"/>
    </location>
</feature>
<gene>
    <name evidence="11" type="ORF">SAMN05421791_10852</name>
</gene>
<evidence type="ECO:0000256" key="6">
    <source>
        <dbReference type="ARBA" id="ARBA00022692"/>
    </source>
</evidence>
<feature type="transmembrane region" description="Helical" evidence="10">
    <location>
        <begin position="337"/>
        <end position="357"/>
    </location>
</feature>
<sequence length="469" mass="51282">MTQTNQSIKTLYKHNPLETEPVAKLLRQFAIPSIIANLANSLYNIVDQIFIGQGVGYLGNAATNIAFPITTVCLAIGLLTGIGAAANFNLTIGRKDYTTARNTLGTAFGFLLLSGFTLALIVFWQAGPLMAFFGATEKVYPLSVQYVQIIALGIPFFMLGIGGANLVRADGSAKYSMTSILIGAAINMVLDPLFIFVFNWGIRGAAWATIIGQIASGLFILAYLPRFKQVDLSFSEITIQLKELWQIFKLGINALVFQLSNTIVQIVLNNTLKFVGASSIYGADIPIAAAGITIKINTLFIGVVIGIVQGAQPILSVNYGAKNYLRVRETFKLEMKVLAVFSLIMFIIFQTLTRPLISIFGNGDELYFTYSVHYLRVFLFMTVITGLHIGMANFLSAIGYGFKSAFLALSKQIIFLLPLILFLGHTYGVEQVPLAAPLAHGMAFVLAIYFIYRQFKSMPSENIVTFTAK</sequence>
<evidence type="ECO:0000313" key="12">
    <source>
        <dbReference type="Proteomes" id="UP000199708"/>
    </source>
</evidence>
<dbReference type="AlphaFoldDB" id="A0A1G7U4B2"/>
<keyword evidence="4" id="KW-0813">Transport</keyword>
<feature type="transmembrane region" description="Helical" evidence="10">
    <location>
        <begin position="65"/>
        <end position="92"/>
    </location>
</feature>
<dbReference type="CDD" id="cd13143">
    <property type="entry name" value="MATE_MepA_like"/>
    <property type="match status" value="1"/>
</dbReference>
<proteinExistence type="inferred from homology"/>
<evidence type="ECO:0000256" key="3">
    <source>
        <dbReference type="ARBA" id="ARBA00022106"/>
    </source>
</evidence>
<comment type="similarity">
    <text evidence="2">Belongs to the multi antimicrobial extrusion (MATE) (TC 2.A.66.1) family. MepA subfamily.</text>
</comment>
<feature type="transmembrane region" description="Helical" evidence="10">
    <location>
        <begin position="287"/>
        <end position="308"/>
    </location>
</feature>
<dbReference type="InterPro" id="IPR051327">
    <property type="entry name" value="MATE_MepA_subfamily"/>
</dbReference>
<evidence type="ECO:0000313" key="11">
    <source>
        <dbReference type="EMBL" id="SDG42244.1"/>
    </source>
</evidence>
<evidence type="ECO:0000256" key="2">
    <source>
        <dbReference type="ARBA" id="ARBA00008417"/>
    </source>
</evidence>
<evidence type="ECO:0000256" key="7">
    <source>
        <dbReference type="ARBA" id="ARBA00022989"/>
    </source>
</evidence>
<evidence type="ECO:0000256" key="5">
    <source>
        <dbReference type="ARBA" id="ARBA00022475"/>
    </source>
</evidence>
<feature type="transmembrane region" description="Helical" evidence="10">
    <location>
        <begin position="405"/>
        <end position="428"/>
    </location>
</feature>
<keyword evidence="6 10" id="KW-0812">Transmembrane</keyword>
<dbReference type="PANTHER" id="PTHR43823">
    <property type="entry name" value="SPORULATION PROTEIN YKVU"/>
    <property type="match status" value="1"/>
</dbReference>
<feature type="transmembrane region" description="Helical" evidence="10">
    <location>
        <begin position="104"/>
        <end position="126"/>
    </location>
</feature>
<keyword evidence="8 10" id="KW-0472">Membrane</keyword>
<dbReference type="InterPro" id="IPR002528">
    <property type="entry name" value="MATE_fam"/>
</dbReference>
<name>A0A1G7U4B2_9LACT</name>
<accession>A0A1G7U4B2</accession>
<dbReference type="PIRSF" id="PIRSF006603">
    <property type="entry name" value="DinF"/>
    <property type="match status" value="1"/>
</dbReference>
<dbReference type="GO" id="GO:0005886">
    <property type="term" value="C:plasma membrane"/>
    <property type="evidence" value="ECO:0007669"/>
    <property type="project" value="UniProtKB-SubCell"/>
</dbReference>
<feature type="transmembrane region" description="Helical" evidence="10">
    <location>
        <begin position="244"/>
        <end position="267"/>
    </location>
</feature>
<evidence type="ECO:0000256" key="10">
    <source>
        <dbReference type="SAM" id="Phobius"/>
    </source>
</evidence>
<comment type="subcellular location">
    <subcellularLocation>
        <location evidence="1">Cell membrane</location>
        <topology evidence="1">Multi-pass membrane protein</topology>
    </subcellularLocation>
</comment>
<feature type="transmembrane region" description="Helical" evidence="10">
    <location>
        <begin position="179"/>
        <end position="198"/>
    </location>
</feature>
<keyword evidence="9" id="KW-0046">Antibiotic resistance</keyword>
<dbReference type="Proteomes" id="UP000199708">
    <property type="component" value="Unassembled WGS sequence"/>
</dbReference>
<keyword evidence="12" id="KW-1185">Reference proteome</keyword>
<evidence type="ECO:0000256" key="4">
    <source>
        <dbReference type="ARBA" id="ARBA00022448"/>
    </source>
</evidence>